<evidence type="ECO:0000256" key="1">
    <source>
        <dbReference type="ARBA" id="ARBA00012417"/>
    </source>
</evidence>
<dbReference type="FunFam" id="3.30.1490.100:FF:000004">
    <property type="entry name" value="DNA polymerase IV"/>
    <property type="match status" value="1"/>
</dbReference>
<dbReference type="InterPro" id="IPR043128">
    <property type="entry name" value="Rev_trsase/Diguanyl_cyclase"/>
</dbReference>
<dbReference type="HAMAP" id="MF_01113">
    <property type="entry name" value="DNApol_IV"/>
    <property type="match status" value="1"/>
</dbReference>
<keyword evidence="6" id="KW-0227">DNA damage</keyword>
<evidence type="ECO:0000259" key="11">
    <source>
        <dbReference type="PROSITE" id="PS50173"/>
    </source>
</evidence>
<dbReference type="NCBIfam" id="NF002751">
    <property type="entry name" value="PRK02794.1"/>
    <property type="match status" value="1"/>
</dbReference>
<dbReference type="InterPro" id="IPR017961">
    <property type="entry name" value="DNA_pol_Y-fam_little_finger"/>
</dbReference>
<dbReference type="EMBL" id="UOEE01000326">
    <property type="protein sequence ID" value="VAW01693.1"/>
    <property type="molecule type" value="Genomic_DNA"/>
</dbReference>
<dbReference type="SUPFAM" id="SSF100879">
    <property type="entry name" value="Lesion bypass DNA polymerase (Y-family), little finger domain"/>
    <property type="match status" value="1"/>
</dbReference>
<dbReference type="Gene3D" id="3.30.70.270">
    <property type="match status" value="1"/>
</dbReference>
<dbReference type="GO" id="GO:0006260">
    <property type="term" value="P:DNA replication"/>
    <property type="evidence" value="ECO:0007669"/>
    <property type="project" value="UniProtKB-KW"/>
</dbReference>
<dbReference type="PANTHER" id="PTHR11076:SF33">
    <property type="entry name" value="DNA POLYMERASE KAPPA"/>
    <property type="match status" value="1"/>
</dbReference>
<proteinExistence type="inferred from homology"/>
<dbReference type="InterPro" id="IPR001126">
    <property type="entry name" value="UmuC"/>
</dbReference>
<evidence type="ECO:0000256" key="3">
    <source>
        <dbReference type="ARBA" id="ARBA00022695"/>
    </source>
</evidence>
<dbReference type="GO" id="GO:0009432">
    <property type="term" value="P:SOS response"/>
    <property type="evidence" value="ECO:0007669"/>
    <property type="project" value="TreeGrafter"/>
</dbReference>
<dbReference type="PANTHER" id="PTHR11076">
    <property type="entry name" value="DNA REPAIR POLYMERASE UMUC / TRANSFERASE FAMILY MEMBER"/>
    <property type="match status" value="1"/>
</dbReference>
<dbReference type="CDD" id="cd03586">
    <property type="entry name" value="PolY_Pol_IV_kappa"/>
    <property type="match status" value="1"/>
</dbReference>
<gene>
    <name evidence="12" type="ORF">MNBD_ALPHA06-2113</name>
</gene>
<dbReference type="Gene3D" id="3.30.1490.100">
    <property type="entry name" value="DNA polymerase, Y-family, little finger domain"/>
    <property type="match status" value="1"/>
</dbReference>
<protein>
    <recommendedName>
        <fullName evidence="1">DNA-directed DNA polymerase</fullName>
        <ecNumber evidence="1">2.7.7.7</ecNumber>
    </recommendedName>
</protein>
<name>A0A3B0SCG5_9ZZZZ</name>
<evidence type="ECO:0000256" key="5">
    <source>
        <dbReference type="ARBA" id="ARBA00022723"/>
    </source>
</evidence>
<dbReference type="EC" id="2.7.7.7" evidence="1"/>
<keyword evidence="7" id="KW-0460">Magnesium</keyword>
<dbReference type="GO" id="GO:0046872">
    <property type="term" value="F:metal ion binding"/>
    <property type="evidence" value="ECO:0007669"/>
    <property type="project" value="UniProtKB-KW"/>
</dbReference>
<dbReference type="Pfam" id="PF00817">
    <property type="entry name" value="IMS"/>
    <property type="match status" value="1"/>
</dbReference>
<evidence type="ECO:0000256" key="7">
    <source>
        <dbReference type="ARBA" id="ARBA00022842"/>
    </source>
</evidence>
<keyword evidence="8" id="KW-0239">DNA-directed DNA polymerase</keyword>
<evidence type="ECO:0000256" key="9">
    <source>
        <dbReference type="ARBA" id="ARBA00023204"/>
    </source>
</evidence>
<dbReference type="NCBIfam" id="NF002677">
    <property type="entry name" value="PRK02406.1"/>
    <property type="match status" value="1"/>
</dbReference>
<dbReference type="AlphaFoldDB" id="A0A3B0SCG5"/>
<comment type="catalytic activity">
    <reaction evidence="10">
        <text>DNA(n) + a 2'-deoxyribonucleoside 5'-triphosphate = DNA(n+1) + diphosphate</text>
        <dbReference type="Rhea" id="RHEA:22508"/>
        <dbReference type="Rhea" id="RHEA-COMP:17339"/>
        <dbReference type="Rhea" id="RHEA-COMP:17340"/>
        <dbReference type="ChEBI" id="CHEBI:33019"/>
        <dbReference type="ChEBI" id="CHEBI:61560"/>
        <dbReference type="ChEBI" id="CHEBI:173112"/>
        <dbReference type="EC" id="2.7.7.7"/>
    </reaction>
</comment>
<accession>A0A3B0SCG5</accession>
<dbReference type="InterPro" id="IPR022880">
    <property type="entry name" value="DNApol_IV"/>
</dbReference>
<keyword evidence="9" id="KW-0234">DNA repair</keyword>
<evidence type="ECO:0000256" key="8">
    <source>
        <dbReference type="ARBA" id="ARBA00022932"/>
    </source>
</evidence>
<dbReference type="InterPro" id="IPR050116">
    <property type="entry name" value="DNA_polymerase-Y"/>
</dbReference>
<sequence length="424" mass="46955">MSRAVWCRDCANQLADTATICQACDSVRLLVHDEVNELSIAHLDCDAFYASIEKRDRPELNAIPLLIGGTGGRSVVATACYLARAYGARSAMPMSRAKKLCPQAVILPPDIAKYAKVGQQIRQLMQQQTPLVEPLSIDEAFMDLSGTQRLHGGPPVQTLIRLQNQIEQEVGIGVSIGLSHNKFLAKTASDLDKPRGFSVIGHAETLDFLAPKPPMFVYGVGPAFGQKLQRDGFLTLGQIRECSEQEMMRRYGDGGARLSRLSKGIDNRPVNPVSIRKSISAETTFARDIFELEALQKILWRMCEKTSALAKKKHMAGFTLSLKLKTSAHQIRTRSITMEQPIQLADTLYRELSYKLQGQTDGTRFRLIGAGLSSLISVETDFIEPVTDLLDHSREKRARAERAMDTARQKFGKDAILKGRGLQD</sequence>
<dbReference type="GO" id="GO:0005829">
    <property type="term" value="C:cytosol"/>
    <property type="evidence" value="ECO:0007669"/>
    <property type="project" value="TreeGrafter"/>
</dbReference>
<dbReference type="PROSITE" id="PS50173">
    <property type="entry name" value="UMUC"/>
    <property type="match status" value="1"/>
</dbReference>
<keyword evidence="5" id="KW-0479">Metal-binding</keyword>
<evidence type="ECO:0000256" key="2">
    <source>
        <dbReference type="ARBA" id="ARBA00022679"/>
    </source>
</evidence>
<dbReference type="GO" id="GO:0003887">
    <property type="term" value="F:DNA-directed DNA polymerase activity"/>
    <property type="evidence" value="ECO:0007669"/>
    <property type="project" value="UniProtKB-KW"/>
</dbReference>
<dbReference type="Gene3D" id="3.40.1170.60">
    <property type="match status" value="1"/>
</dbReference>
<dbReference type="InterPro" id="IPR036775">
    <property type="entry name" value="DNA_pol_Y-fam_lit_finger_sf"/>
</dbReference>
<dbReference type="GO" id="GO:0042276">
    <property type="term" value="P:error-prone translesion synthesis"/>
    <property type="evidence" value="ECO:0007669"/>
    <property type="project" value="TreeGrafter"/>
</dbReference>
<organism evidence="12">
    <name type="scientific">hydrothermal vent metagenome</name>
    <dbReference type="NCBI Taxonomy" id="652676"/>
    <lineage>
        <taxon>unclassified sequences</taxon>
        <taxon>metagenomes</taxon>
        <taxon>ecological metagenomes</taxon>
    </lineage>
</organism>
<keyword evidence="2 12" id="KW-0808">Transferase</keyword>
<dbReference type="GO" id="GO:0006281">
    <property type="term" value="P:DNA repair"/>
    <property type="evidence" value="ECO:0007669"/>
    <property type="project" value="UniProtKB-KW"/>
</dbReference>
<dbReference type="Pfam" id="PF11799">
    <property type="entry name" value="IMS_C"/>
    <property type="match status" value="1"/>
</dbReference>
<reference evidence="12" key="1">
    <citation type="submission" date="2018-06" db="EMBL/GenBank/DDBJ databases">
        <authorList>
            <person name="Zhirakovskaya E."/>
        </authorList>
    </citation>
    <scope>NUCLEOTIDE SEQUENCE</scope>
</reference>
<evidence type="ECO:0000256" key="4">
    <source>
        <dbReference type="ARBA" id="ARBA00022705"/>
    </source>
</evidence>
<dbReference type="Gene3D" id="1.10.150.20">
    <property type="entry name" value="5' to 3' exonuclease, C-terminal subdomain"/>
    <property type="match status" value="1"/>
</dbReference>
<keyword evidence="4" id="KW-0235">DNA replication</keyword>
<evidence type="ECO:0000313" key="12">
    <source>
        <dbReference type="EMBL" id="VAW01693.1"/>
    </source>
</evidence>
<dbReference type="SUPFAM" id="SSF56672">
    <property type="entry name" value="DNA/RNA polymerases"/>
    <property type="match status" value="1"/>
</dbReference>
<feature type="domain" description="UmuC" evidence="11">
    <location>
        <begin position="40"/>
        <end position="221"/>
    </location>
</feature>
<evidence type="ECO:0000256" key="10">
    <source>
        <dbReference type="ARBA" id="ARBA00049244"/>
    </source>
</evidence>
<evidence type="ECO:0000256" key="6">
    <source>
        <dbReference type="ARBA" id="ARBA00022763"/>
    </source>
</evidence>
<keyword evidence="3 12" id="KW-0548">Nucleotidyltransferase</keyword>
<dbReference type="InterPro" id="IPR043502">
    <property type="entry name" value="DNA/RNA_pol_sf"/>
</dbReference>
<dbReference type="GO" id="GO:0003684">
    <property type="term" value="F:damaged DNA binding"/>
    <property type="evidence" value="ECO:0007669"/>
    <property type="project" value="InterPro"/>
</dbReference>